<evidence type="ECO:0000256" key="6">
    <source>
        <dbReference type="ARBA" id="ARBA00035253"/>
    </source>
</evidence>
<dbReference type="PROSITE" id="PS00323">
    <property type="entry name" value="RIBOSOMAL_S19"/>
    <property type="match status" value="1"/>
</dbReference>
<dbReference type="AlphaFoldDB" id="A0A0U1Y197"/>
<dbReference type="RefSeq" id="YP_009115298.1">
    <property type="nucleotide sequence ID" value="NC_026126.1"/>
</dbReference>
<evidence type="ECO:0000256" key="7">
    <source>
        <dbReference type="RuleBase" id="RU003485"/>
    </source>
</evidence>
<gene>
    <name evidence="8" type="primary">rps19</name>
    <name evidence="8" type="ORF">Bfen.m55</name>
</gene>
<dbReference type="EMBL" id="KM886611">
    <property type="protein sequence ID" value="AJA05819.1"/>
    <property type="molecule type" value="Genomic_DNA"/>
</dbReference>
<comment type="similarity">
    <text evidence="1 7">Belongs to the universal ribosomal protein uS19 family.</text>
</comment>
<reference evidence="8" key="1">
    <citation type="journal article" date="2014" name="Mitochondrial DNA">
        <title>Repeat region absent in mitochondrial genome of tube-dwelling diatom Berkeleya fennica (Naviculales, Bacillariophyceae).</title>
        <authorList>
            <person name="An S.M."/>
            <person name="Noh J.H."/>
            <person name="Choi D.H."/>
            <person name="Lee J.H."/>
            <person name="Yang E.C."/>
        </authorList>
    </citation>
    <scope>NUCLEOTIDE SEQUENCE</scope>
</reference>
<dbReference type="GO" id="GO:0006412">
    <property type="term" value="P:translation"/>
    <property type="evidence" value="ECO:0007669"/>
    <property type="project" value="InterPro"/>
</dbReference>
<geneLocation type="mitochondrion" evidence="8"/>
<dbReference type="SUPFAM" id="SSF54570">
    <property type="entry name" value="Ribosomal protein S19"/>
    <property type="match status" value="1"/>
</dbReference>
<keyword evidence="5 7" id="KW-0687">Ribonucleoprotein</keyword>
<keyword evidence="8" id="KW-0496">Mitochondrion</keyword>
<proteinExistence type="inferred from homology"/>
<dbReference type="NCBIfam" id="TIGR01050">
    <property type="entry name" value="rpsS_bact"/>
    <property type="match status" value="1"/>
</dbReference>
<evidence type="ECO:0000256" key="5">
    <source>
        <dbReference type="ARBA" id="ARBA00023274"/>
    </source>
</evidence>
<evidence type="ECO:0000256" key="3">
    <source>
        <dbReference type="ARBA" id="ARBA00022884"/>
    </source>
</evidence>
<name>A0A0U1Y197_BERFE</name>
<dbReference type="Pfam" id="PF00203">
    <property type="entry name" value="Ribosomal_S19"/>
    <property type="match status" value="1"/>
</dbReference>
<dbReference type="GO" id="GO:0000028">
    <property type="term" value="P:ribosomal small subunit assembly"/>
    <property type="evidence" value="ECO:0007669"/>
    <property type="project" value="TreeGrafter"/>
</dbReference>
<dbReference type="InterPro" id="IPR005732">
    <property type="entry name" value="Ribosomal_uS19_bac-type"/>
</dbReference>
<keyword evidence="4 7" id="KW-0689">Ribosomal protein</keyword>
<dbReference type="InterPro" id="IPR023575">
    <property type="entry name" value="Ribosomal_uS19_SF"/>
</dbReference>
<dbReference type="GO" id="GO:0003735">
    <property type="term" value="F:structural constituent of ribosome"/>
    <property type="evidence" value="ECO:0007669"/>
    <property type="project" value="InterPro"/>
</dbReference>
<accession>A0A0U1Y197</accession>
<keyword evidence="3" id="KW-0694">RNA-binding</keyword>
<dbReference type="Gene3D" id="3.30.860.10">
    <property type="entry name" value="30s Ribosomal Protein S19, Chain A"/>
    <property type="match status" value="1"/>
</dbReference>
<evidence type="ECO:0000256" key="2">
    <source>
        <dbReference type="ARBA" id="ARBA00022730"/>
    </source>
</evidence>
<evidence type="ECO:0000256" key="4">
    <source>
        <dbReference type="ARBA" id="ARBA00022980"/>
    </source>
</evidence>
<dbReference type="InterPro" id="IPR002222">
    <property type="entry name" value="Ribosomal_uS19"/>
</dbReference>
<dbReference type="InterPro" id="IPR020934">
    <property type="entry name" value="Ribosomal_uS19_CS"/>
</dbReference>
<organism evidence="8">
    <name type="scientific">Berkeleya fennica</name>
    <name type="common">Tube-dwelling diatom</name>
    <dbReference type="NCBI Taxonomy" id="1577906"/>
    <lineage>
        <taxon>Eukaryota</taxon>
        <taxon>Sar</taxon>
        <taxon>Stramenopiles</taxon>
        <taxon>Ochrophyta</taxon>
        <taxon>Bacillariophyta</taxon>
        <taxon>Bacillariophyceae</taxon>
        <taxon>Bacillariophycidae</taxon>
        <taxon>Naviculales</taxon>
        <taxon>Berkeleyaceae</taxon>
        <taxon>Berkeleya</taxon>
    </lineage>
</organism>
<dbReference type="HAMAP" id="MF_00531">
    <property type="entry name" value="Ribosomal_uS19"/>
    <property type="match status" value="1"/>
</dbReference>
<dbReference type="GeneID" id="22834856"/>
<dbReference type="PANTHER" id="PTHR11880:SF8">
    <property type="entry name" value="SMALL RIBOSOMAL SUBUNIT PROTEIN US19M"/>
    <property type="match status" value="1"/>
</dbReference>
<dbReference type="GO" id="GO:0005763">
    <property type="term" value="C:mitochondrial small ribosomal subunit"/>
    <property type="evidence" value="ECO:0007669"/>
    <property type="project" value="TreeGrafter"/>
</dbReference>
<protein>
    <recommendedName>
        <fullName evidence="6">Small ribosomal subunit protein uS19c</fullName>
    </recommendedName>
</protein>
<evidence type="ECO:0000256" key="1">
    <source>
        <dbReference type="ARBA" id="ARBA00007345"/>
    </source>
</evidence>
<evidence type="ECO:0000313" key="8">
    <source>
        <dbReference type="EMBL" id="AJA05819.1"/>
    </source>
</evidence>
<dbReference type="PIRSF" id="PIRSF002144">
    <property type="entry name" value="Ribosomal_S19"/>
    <property type="match status" value="1"/>
</dbReference>
<dbReference type="PANTHER" id="PTHR11880">
    <property type="entry name" value="RIBOSOMAL PROTEIN S19P FAMILY MEMBER"/>
    <property type="match status" value="1"/>
</dbReference>
<sequence length="87" mass="10078">MSRSKWKGPYINVENINELNNIKKHHQNILKASRSSEIIPSFLGATFYVHNGKNFIEVNVTSDMIGHKFGEFSFTRSKFAFKKKSKK</sequence>
<dbReference type="PRINTS" id="PR00975">
    <property type="entry name" value="RIBOSOMALS19"/>
</dbReference>
<dbReference type="GO" id="GO:0019843">
    <property type="term" value="F:rRNA binding"/>
    <property type="evidence" value="ECO:0007669"/>
    <property type="project" value="UniProtKB-KW"/>
</dbReference>
<keyword evidence="2" id="KW-0699">rRNA-binding</keyword>